<gene>
    <name evidence="2" type="ORF">DAT39_019786</name>
</gene>
<keyword evidence="3" id="KW-1185">Reference proteome</keyword>
<evidence type="ECO:0000313" key="2">
    <source>
        <dbReference type="EMBL" id="KAF5890515.1"/>
    </source>
</evidence>
<dbReference type="InterPro" id="IPR027967">
    <property type="entry name" value="DUF4612"/>
</dbReference>
<evidence type="ECO:0000313" key="3">
    <source>
        <dbReference type="Proteomes" id="UP000727407"/>
    </source>
</evidence>
<name>A0A8J4T7X3_CLAMG</name>
<feature type="compositionally biased region" description="Basic and acidic residues" evidence="1">
    <location>
        <begin position="37"/>
        <end position="48"/>
    </location>
</feature>
<dbReference type="AlphaFoldDB" id="A0A8J4T7X3"/>
<dbReference type="OrthoDB" id="5919401at2759"/>
<evidence type="ECO:0000256" key="1">
    <source>
        <dbReference type="SAM" id="MobiDB-lite"/>
    </source>
</evidence>
<accession>A0A8J4T7X3</accession>
<dbReference type="Pfam" id="PF15389">
    <property type="entry name" value="DUF4612"/>
    <property type="match status" value="1"/>
</dbReference>
<proteinExistence type="predicted"/>
<dbReference type="EMBL" id="QNUK01000676">
    <property type="protein sequence ID" value="KAF5890515.1"/>
    <property type="molecule type" value="Genomic_DNA"/>
</dbReference>
<feature type="region of interest" description="Disordered" evidence="1">
    <location>
        <begin position="1"/>
        <end position="83"/>
    </location>
</feature>
<sequence>MMKEKSTLLHKGKHKEASGNTNKISIHSSESQQEFFRMLDEKIEKEVDTPPEPPRLLFHDLPAEQPGAQDTAPRPRPSNVELQHRKGIRIIRVMSDDNALLSESRHHRVYFTI</sequence>
<dbReference type="Proteomes" id="UP000727407">
    <property type="component" value="Unassembled WGS sequence"/>
</dbReference>
<reference evidence="2" key="1">
    <citation type="submission" date="2020-07" db="EMBL/GenBank/DDBJ databases">
        <title>Clarias magur genome sequencing, assembly and annotation.</title>
        <authorList>
            <person name="Kushwaha B."/>
            <person name="Kumar R."/>
            <person name="Das P."/>
            <person name="Joshi C.G."/>
            <person name="Kumar D."/>
            <person name="Nagpure N.S."/>
            <person name="Pandey M."/>
            <person name="Agarwal S."/>
            <person name="Srivastava S."/>
            <person name="Singh M."/>
            <person name="Sahoo L."/>
            <person name="Jayasankar P."/>
            <person name="Meher P.K."/>
            <person name="Koringa P.G."/>
            <person name="Iquebal M.A."/>
            <person name="Das S.P."/>
            <person name="Bit A."/>
            <person name="Patnaik S."/>
            <person name="Patel N."/>
            <person name="Shah T.M."/>
            <person name="Hinsu A."/>
            <person name="Jena J.K."/>
        </authorList>
    </citation>
    <scope>NUCLEOTIDE SEQUENCE</scope>
    <source>
        <strain evidence="2">CIFAMagur01</strain>
        <tissue evidence="2">Testis</tissue>
    </source>
</reference>
<organism evidence="2 3">
    <name type="scientific">Clarias magur</name>
    <name type="common">Asian catfish</name>
    <name type="synonym">Macropteronotus magur</name>
    <dbReference type="NCBI Taxonomy" id="1594786"/>
    <lineage>
        <taxon>Eukaryota</taxon>
        <taxon>Metazoa</taxon>
        <taxon>Chordata</taxon>
        <taxon>Craniata</taxon>
        <taxon>Vertebrata</taxon>
        <taxon>Euteleostomi</taxon>
        <taxon>Actinopterygii</taxon>
        <taxon>Neopterygii</taxon>
        <taxon>Teleostei</taxon>
        <taxon>Ostariophysi</taxon>
        <taxon>Siluriformes</taxon>
        <taxon>Clariidae</taxon>
        <taxon>Clarias</taxon>
    </lineage>
</organism>
<comment type="caution">
    <text evidence="2">The sequence shown here is derived from an EMBL/GenBank/DDBJ whole genome shotgun (WGS) entry which is preliminary data.</text>
</comment>
<protein>
    <submittedName>
        <fullName evidence="2">Uncharacterized protein</fullName>
    </submittedName>
</protein>
<feature type="compositionally biased region" description="Polar residues" evidence="1">
    <location>
        <begin position="18"/>
        <end position="34"/>
    </location>
</feature>